<gene>
    <name evidence="2" type="ORF">ROHU_019071</name>
</gene>
<proteinExistence type="predicted"/>
<name>A0A498N5Y9_LABRO</name>
<evidence type="ECO:0000313" key="3">
    <source>
        <dbReference type="Proteomes" id="UP000290572"/>
    </source>
</evidence>
<feature type="compositionally biased region" description="Basic and acidic residues" evidence="1">
    <location>
        <begin position="196"/>
        <end position="205"/>
    </location>
</feature>
<reference evidence="2 3" key="1">
    <citation type="submission" date="2018-03" db="EMBL/GenBank/DDBJ databases">
        <title>Draft genome sequence of Rohu Carp (Labeo rohita).</title>
        <authorList>
            <person name="Das P."/>
            <person name="Kushwaha B."/>
            <person name="Joshi C.G."/>
            <person name="Kumar D."/>
            <person name="Nagpure N.S."/>
            <person name="Sahoo L."/>
            <person name="Das S.P."/>
            <person name="Bit A."/>
            <person name="Patnaik S."/>
            <person name="Meher P.K."/>
            <person name="Jayasankar P."/>
            <person name="Koringa P.G."/>
            <person name="Patel N.V."/>
            <person name="Hinsu A.T."/>
            <person name="Kumar R."/>
            <person name="Pandey M."/>
            <person name="Agarwal S."/>
            <person name="Srivastava S."/>
            <person name="Singh M."/>
            <person name="Iquebal M.A."/>
            <person name="Jaiswal S."/>
            <person name="Angadi U.B."/>
            <person name="Kumar N."/>
            <person name="Raza M."/>
            <person name="Shah T.M."/>
            <person name="Rai A."/>
            <person name="Jena J.K."/>
        </authorList>
    </citation>
    <scope>NUCLEOTIDE SEQUENCE [LARGE SCALE GENOMIC DNA]</scope>
    <source>
        <strain evidence="2">DASCIFA01</strain>
        <tissue evidence="2">Testis</tissue>
    </source>
</reference>
<feature type="compositionally biased region" description="Polar residues" evidence="1">
    <location>
        <begin position="206"/>
        <end position="215"/>
    </location>
</feature>
<accession>A0A498N5Y9</accession>
<comment type="caution">
    <text evidence="2">The sequence shown here is derived from an EMBL/GenBank/DDBJ whole genome shotgun (WGS) entry which is preliminary data.</text>
</comment>
<feature type="compositionally biased region" description="Polar residues" evidence="1">
    <location>
        <begin position="275"/>
        <end position="290"/>
    </location>
</feature>
<feature type="region of interest" description="Disordered" evidence="1">
    <location>
        <begin position="196"/>
        <end position="215"/>
    </location>
</feature>
<keyword evidence="3" id="KW-1185">Reference proteome</keyword>
<feature type="compositionally biased region" description="Acidic residues" evidence="1">
    <location>
        <begin position="247"/>
        <end position="259"/>
    </location>
</feature>
<evidence type="ECO:0000256" key="1">
    <source>
        <dbReference type="SAM" id="MobiDB-lite"/>
    </source>
</evidence>
<dbReference type="EMBL" id="QBIY01011857">
    <property type="protein sequence ID" value="RXN28470.1"/>
    <property type="molecule type" value="Genomic_DNA"/>
</dbReference>
<dbReference type="AlphaFoldDB" id="A0A498N5Y9"/>
<feature type="region of interest" description="Disordered" evidence="1">
    <location>
        <begin position="26"/>
        <end position="49"/>
    </location>
</feature>
<dbReference type="InterPro" id="IPR026142">
    <property type="entry name" value="Pro_pase_1_reg_su_36"/>
</dbReference>
<protein>
    <submittedName>
        <fullName evidence="2">Phosphatase 1 regulatory subunit 36 isoform X1</fullName>
    </submittedName>
</protein>
<feature type="compositionally biased region" description="Basic and acidic residues" evidence="1">
    <location>
        <begin position="40"/>
        <end position="49"/>
    </location>
</feature>
<dbReference type="PANTHER" id="PTHR21055">
    <property type="entry name" value="PROTEIN PHOSPHATASE 1 REGULATORY SUBUNIT 36"/>
    <property type="match status" value="1"/>
</dbReference>
<dbReference type="PANTHER" id="PTHR21055:SF3">
    <property type="entry name" value="PROTEIN PHOSPHATASE 1 REGULATORY SUBUNIT 36"/>
    <property type="match status" value="1"/>
</dbReference>
<dbReference type="Proteomes" id="UP000290572">
    <property type="component" value="Unassembled WGS sequence"/>
</dbReference>
<dbReference type="STRING" id="84645.A0A498N5Y9"/>
<feature type="compositionally biased region" description="Polar residues" evidence="1">
    <location>
        <begin position="303"/>
        <end position="314"/>
    </location>
</feature>
<dbReference type="GO" id="GO:0019902">
    <property type="term" value="F:phosphatase binding"/>
    <property type="evidence" value="ECO:0007669"/>
    <property type="project" value="InterPro"/>
</dbReference>
<dbReference type="Pfam" id="PF14895">
    <property type="entry name" value="PPPI_inhib"/>
    <property type="match status" value="1"/>
</dbReference>
<evidence type="ECO:0000313" key="2">
    <source>
        <dbReference type="EMBL" id="RXN28470.1"/>
    </source>
</evidence>
<organism evidence="2 3">
    <name type="scientific">Labeo rohita</name>
    <name type="common">Indian major carp</name>
    <name type="synonym">Cyprinus rohita</name>
    <dbReference type="NCBI Taxonomy" id="84645"/>
    <lineage>
        <taxon>Eukaryota</taxon>
        <taxon>Metazoa</taxon>
        <taxon>Chordata</taxon>
        <taxon>Craniata</taxon>
        <taxon>Vertebrata</taxon>
        <taxon>Euteleostomi</taxon>
        <taxon>Actinopterygii</taxon>
        <taxon>Neopterygii</taxon>
        <taxon>Teleostei</taxon>
        <taxon>Ostariophysi</taxon>
        <taxon>Cypriniformes</taxon>
        <taxon>Cyprinidae</taxon>
        <taxon>Labeoninae</taxon>
        <taxon>Labeonini</taxon>
        <taxon>Labeo</taxon>
    </lineage>
</organism>
<feature type="region of interest" description="Disordered" evidence="1">
    <location>
        <begin position="236"/>
        <end position="314"/>
    </location>
</feature>
<sequence>MPSSGRWDWNDETKTLEFTRFEAREEVKEKKKTNTSKSQEQSRKPLEKWQKNTVRPAELDAFKTSIKCSQTEYVTIQDVKLAAVCLLQKNDRFPIPPRFLSLLMSKELDELLANLLLYFCCYFEKKALEEKPTFVIAVRMSLNASIDRDMQLNECLLRFYSYAAWVTFERRGLRGIRMETGRLFGSNMFNPALKESKKGLKDQESSQKNQSKVLNPRQTSLNNCFGILGKPLSQFSSETLKPHGGQSEEETENEEDEGSNSDVVKADPRVHIRSNKTSVAGQRSLTTTTDKCMRSNRADLVSRATTEAVSSDTE</sequence>